<evidence type="ECO:0000313" key="3">
    <source>
        <dbReference type="Proteomes" id="UP000652761"/>
    </source>
</evidence>
<dbReference type="AlphaFoldDB" id="A0A843U7L8"/>
<dbReference type="EMBL" id="NMUH01000389">
    <property type="protein sequence ID" value="MQL78236.1"/>
    <property type="molecule type" value="Genomic_DNA"/>
</dbReference>
<feature type="signal peptide" evidence="1">
    <location>
        <begin position="1"/>
        <end position="28"/>
    </location>
</feature>
<feature type="non-terminal residue" evidence="2">
    <location>
        <position position="56"/>
    </location>
</feature>
<name>A0A843U7L8_COLES</name>
<evidence type="ECO:0000313" key="2">
    <source>
        <dbReference type="EMBL" id="MQL78236.1"/>
    </source>
</evidence>
<feature type="chain" id="PRO_5032535102" evidence="1">
    <location>
        <begin position="29"/>
        <end position="56"/>
    </location>
</feature>
<keyword evidence="3" id="KW-1185">Reference proteome</keyword>
<dbReference type="Proteomes" id="UP000652761">
    <property type="component" value="Unassembled WGS sequence"/>
</dbReference>
<accession>A0A843U7L8</accession>
<comment type="caution">
    <text evidence="2">The sequence shown here is derived from an EMBL/GenBank/DDBJ whole genome shotgun (WGS) entry which is preliminary data.</text>
</comment>
<keyword evidence="1" id="KW-0732">Signal</keyword>
<evidence type="ECO:0000256" key="1">
    <source>
        <dbReference type="SAM" id="SignalP"/>
    </source>
</evidence>
<dbReference type="PANTHER" id="PTHR31619">
    <property type="entry name" value="4-HYDROXY-3-METHYLBUT-2-ENYL DIPHOSPHATE REDUCTASE, CHLOROPLASTIC"/>
    <property type="match status" value="1"/>
</dbReference>
<reference evidence="2" key="1">
    <citation type="submission" date="2017-07" db="EMBL/GenBank/DDBJ databases">
        <title>Taro Niue Genome Assembly and Annotation.</title>
        <authorList>
            <person name="Atibalentja N."/>
            <person name="Keating K."/>
            <person name="Fields C.J."/>
        </authorList>
    </citation>
    <scope>NUCLEOTIDE SEQUENCE</scope>
    <source>
        <strain evidence="2">Niue_2</strain>
        <tissue evidence="2">Leaf</tissue>
    </source>
</reference>
<dbReference type="PANTHER" id="PTHR31619:SF5">
    <property type="entry name" value="4-HYDROXY-3-METHYLBUT-2-ENYL DIPHOSPHATE REDUCTASE, CHLOROPLASTIC"/>
    <property type="match status" value="1"/>
</dbReference>
<proteinExistence type="predicted"/>
<organism evidence="2 3">
    <name type="scientific">Colocasia esculenta</name>
    <name type="common">Wild taro</name>
    <name type="synonym">Arum esculentum</name>
    <dbReference type="NCBI Taxonomy" id="4460"/>
    <lineage>
        <taxon>Eukaryota</taxon>
        <taxon>Viridiplantae</taxon>
        <taxon>Streptophyta</taxon>
        <taxon>Embryophyta</taxon>
        <taxon>Tracheophyta</taxon>
        <taxon>Spermatophyta</taxon>
        <taxon>Magnoliopsida</taxon>
        <taxon>Liliopsida</taxon>
        <taxon>Araceae</taxon>
        <taxon>Aroideae</taxon>
        <taxon>Colocasieae</taxon>
        <taxon>Colocasia</taxon>
    </lineage>
</organism>
<sequence length="56" mass="6224">MAIATAPFSYRSPSLLLLLCLLLSGKLVEKTMMKKYGIENVNSHFISFNTICDATQ</sequence>
<gene>
    <name evidence="2" type="ORF">Taro_010678</name>
</gene>
<protein>
    <submittedName>
        <fullName evidence="2">Uncharacterized protein</fullName>
    </submittedName>
</protein>
<dbReference type="OrthoDB" id="1698201at2759"/>